<dbReference type="Gene3D" id="2.40.170.20">
    <property type="entry name" value="TonB-dependent receptor, beta-barrel domain"/>
    <property type="match status" value="1"/>
</dbReference>
<keyword evidence="4" id="KW-0732">Signal</keyword>
<dbReference type="Gene3D" id="2.60.40.1120">
    <property type="entry name" value="Carboxypeptidase-like, regulatory domain"/>
    <property type="match status" value="1"/>
</dbReference>
<keyword evidence="3" id="KW-0998">Cell outer membrane</keyword>
<dbReference type="PANTHER" id="PTHR40980">
    <property type="entry name" value="PLUG DOMAIN-CONTAINING PROTEIN"/>
    <property type="match status" value="1"/>
</dbReference>
<dbReference type="AlphaFoldDB" id="A0A928UXB3"/>
<dbReference type="GO" id="GO:0009279">
    <property type="term" value="C:cell outer membrane"/>
    <property type="evidence" value="ECO:0007669"/>
    <property type="project" value="UniProtKB-SubCell"/>
</dbReference>
<feature type="chain" id="PRO_5036929194" evidence="4">
    <location>
        <begin position="22"/>
        <end position="806"/>
    </location>
</feature>
<comment type="caution">
    <text evidence="6">The sequence shown here is derived from an EMBL/GenBank/DDBJ whole genome shotgun (WGS) entry which is preliminary data.</text>
</comment>
<dbReference type="PANTHER" id="PTHR40980:SF4">
    <property type="entry name" value="TONB-DEPENDENT RECEPTOR-LIKE BETA-BARREL DOMAIN-CONTAINING PROTEIN"/>
    <property type="match status" value="1"/>
</dbReference>
<evidence type="ECO:0000256" key="4">
    <source>
        <dbReference type="SAM" id="SignalP"/>
    </source>
</evidence>
<dbReference type="InterPro" id="IPR041700">
    <property type="entry name" value="OMP_b-brl_3"/>
</dbReference>
<protein>
    <submittedName>
        <fullName evidence="6">TonB-dependent receptor</fullName>
    </submittedName>
</protein>
<dbReference type="InterPro" id="IPR008969">
    <property type="entry name" value="CarboxyPept-like_regulatory"/>
</dbReference>
<dbReference type="RefSeq" id="WP_196935675.1">
    <property type="nucleotide sequence ID" value="NZ_MU158698.1"/>
</dbReference>
<evidence type="ECO:0000259" key="5">
    <source>
        <dbReference type="Pfam" id="PF14905"/>
    </source>
</evidence>
<dbReference type="Proteomes" id="UP000616201">
    <property type="component" value="Unassembled WGS sequence"/>
</dbReference>
<feature type="signal peptide" evidence="4">
    <location>
        <begin position="1"/>
        <end position="21"/>
    </location>
</feature>
<keyword evidence="2" id="KW-0472">Membrane</keyword>
<reference evidence="6" key="1">
    <citation type="submission" date="2018-02" db="EMBL/GenBank/DDBJ databases">
        <authorList>
            <person name="Vasarhelyi B.M."/>
            <person name="Deshmukh S."/>
            <person name="Balint B."/>
            <person name="Kukolya J."/>
        </authorList>
    </citation>
    <scope>NUCLEOTIDE SEQUENCE</scope>
    <source>
        <strain evidence="6">KB22</strain>
    </source>
</reference>
<keyword evidence="7" id="KW-1185">Reference proteome</keyword>
<evidence type="ECO:0000256" key="1">
    <source>
        <dbReference type="ARBA" id="ARBA00004442"/>
    </source>
</evidence>
<name>A0A928UXB3_9SPHI</name>
<dbReference type="Pfam" id="PF14905">
    <property type="entry name" value="OMP_b-brl_3"/>
    <property type="match status" value="1"/>
</dbReference>
<proteinExistence type="predicted"/>
<dbReference type="Pfam" id="PF13620">
    <property type="entry name" value="CarboxypepD_reg"/>
    <property type="match status" value="1"/>
</dbReference>
<dbReference type="SUPFAM" id="SSF56935">
    <property type="entry name" value="Porins"/>
    <property type="match status" value="1"/>
</dbReference>
<dbReference type="InterPro" id="IPR036942">
    <property type="entry name" value="Beta-barrel_TonB_sf"/>
</dbReference>
<dbReference type="EMBL" id="PRDK01000003">
    <property type="protein sequence ID" value="MBE8713060.1"/>
    <property type="molecule type" value="Genomic_DNA"/>
</dbReference>
<organism evidence="6 7">
    <name type="scientific">Sphingobacterium hungaricum</name>
    <dbReference type="NCBI Taxonomy" id="2082723"/>
    <lineage>
        <taxon>Bacteria</taxon>
        <taxon>Pseudomonadati</taxon>
        <taxon>Bacteroidota</taxon>
        <taxon>Sphingobacteriia</taxon>
        <taxon>Sphingobacteriales</taxon>
        <taxon>Sphingobacteriaceae</taxon>
        <taxon>Sphingobacterium</taxon>
    </lineage>
</organism>
<evidence type="ECO:0000313" key="6">
    <source>
        <dbReference type="EMBL" id="MBE8713060.1"/>
    </source>
</evidence>
<evidence type="ECO:0000256" key="3">
    <source>
        <dbReference type="ARBA" id="ARBA00023237"/>
    </source>
</evidence>
<accession>A0A928UXB3</accession>
<dbReference type="SUPFAM" id="SSF49464">
    <property type="entry name" value="Carboxypeptidase regulatory domain-like"/>
    <property type="match status" value="1"/>
</dbReference>
<evidence type="ECO:0000256" key="2">
    <source>
        <dbReference type="ARBA" id="ARBA00023136"/>
    </source>
</evidence>
<evidence type="ECO:0000313" key="7">
    <source>
        <dbReference type="Proteomes" id="UP000616201"/>
    </source>
</evidence>
<keyword evidence="6" id="KW-0675">Receptor</keyword>
<feature type="domain" description="Outer membrane protein beta-barrel" evidence="5">
    <location>
        <begin position="381"/>
        <end position="783"/>
    </location>
</feature>
<gene>
    <name evidence="6" type="ORF">C4F49_05155</name>
</gene>
<comment type="subcellular location">
    <subcellularLocation>
        <location evidence="1">Cell outer membrane</location>
    </subcellularLocation>
</comment>
<sequence>MARIIALLFISLNLFIGTAFSAQDTDVAGIILNGDNQPINGASVYLMTSKTGIIIKTAVTNEQGVYTFVKAPKGEFYVEASSIGLAKGRSEIFTVGDVQVKVPNIILTTETRAIGEVVVQGQIPTISQQNGKLVMNVENSSIAAGNNALEIVKRAPGVSADQDDNLQLMGQSGINVTIDGRQTYMTGEQLTNFLKSTDGNQIKSVEVSTTRSAKDDAEGTAGTINIVMKKNKLEGFNGSFVASAGQGLFLRGNSSLALNYRKGNTTVFGNYGYTQLKQRFAIDLERNIVDDGVNTAFDQSSSITETNKIHDFRFGVEQKTSDRNTMAIQFTGNTNGEYGENGSVSYIGPQIGLVDSVLNSSAITDARFSRFSANFNNEFRIDTNGRKLTFDFDWGAFRNNAHTDYENKTYDASYTDLLYAPELQRSGTPVNIDIIATKLDYTQKLGKKGVLETGLKYSNVKSDNDISFENFISDSWVNDVDRTNHFVYTEEIAAAYLDYAGTFGKWGIKAGLRGEYTMSDGNSITQANRVAREYFDLFPSASLSYNLNENHVLSLSYAKKIQRPNYRKLNPFEYFIDKFTSERGNAYLQPQYTDSYALNYTLFKMFNITAGYNYTYDAIVESMGQDSVAKTTWVTNENLGKVHNGFLNINAPARIGKFWSMNNNITAVYMYFDGVIAGTPLKNDTYMFQGTSMNTFKITKPLSAELVARYTSPFLYNIYTLETRWNVDLGTTYNFKDQRSSLKLAVTDVFKTNRTRLHTDFADFSTKISQYNDAQTVRLTFTYKFGNMKQNISKKNTDNDEKSRAL</sequence>